<dbReference type="SMART" id="SM00822">
    <property type="entry name" value="PKS_KR"/>
    <property type="match status" value="1"/>
</dbReference>
<feature type="domain" description="Ketoreductase" evidence="5">
    <location>
        <begin position="39"/>
        <end position="221"/>
    </location>
</feature>
<dbReference type="InParanoid" id="A0A024GNC5"/>
<dbReference type="Gene3D" id="3.40.50.720">
    <property type="entry name" value="NAD(P)-binding Rossmann-like Domain"/>
    <property type="match status" value="1"/>
</dbReference>
<evidence type="ECO:0000259" key="5">
    <source>
        <dbReference type="SMART" id="SM00822"/>
    </source>
</evidence>
<keyword evidence="2" id="KW-0560">Oxidoreductase</keyword>
<keyword evidence="7" id="KW-1185">Reference proteome</keyword>
<dbReference type="InterPro" id="IPR036291">
    <property type="entry name" value="NAD(P)-bd_dom_sf"/>
</dbReference>
<dbReference type="InterPro" id="IPR002347">
    <property type="entry name" value="SDR_fam"/>
</dbReference>
<dbReference type="PANTHER" id="PTHR24322">
    <property type="entry name" value="PKSB"/>
    <property type="match status" value="1"/>
</dbReference>
<comment type="caution">
    <text evidence="6">The sequence shown here is derived from an EMBL/GenBank/DDBJ whole genome shotgun (WGS) entry which is preliminary data.</text>
</comment>
<dbReference type="Proteomes" id="UP000053237">
    <property type="component" value="Unassembled WGS sequence"/>
</dbReference>
<evidence type="ECO:0000313" key="7">
    <source>
        <dbReference type="Proteomes" id="UP000053237"/>
    </source>
</evidence>
<keyword evidence="4" id="KW-1133">Transmembrane helix</keyword>
<evidence type="ECO:0000256" key="1">
    <source>
        <dbReference type="ARBA" id="ARBA00006484"/>
    </source>
</evidence>
<dbReference type="PRINTS" id="PR00080">
    <property type="entry name" value="SDRFAMILY"/>
</dbReference>
<dbReference type="PROSITE" id="PS00061">
    <property type="entry name" value="ADH_SHORT"/>
    <property type="match status" value="1"/>
</dbReference>
<reference evidence="6 7" key="1">
    <citation type="submission" date="2012-05" db="EMBL/GenBank/DDBJ databases">
        <title>Recombination and specialization in a pathogen metapopulation.</title>
        <authorList>
            <person name="Gardiner A."/>
            <person name="Kemen E."/>
            <person name="Schultz-Larsen T."/>
            <person name="MacLean D."/>
            <person name="Van Oosterhout C."/>
            <person name="Jones J.D.G."/>
        </authorList>
    </citation>
    <scope>NUCLEOTIDE SEQUENCE [LARGE SCALE GENOMIC DNA]</scope>
    <source>
        <strain evidence="6 7">Ac Nc2</strain>
    </source>
</reference>
<keyword evidence="4" id="KW-0812">Transmembrane</keyword>
<accession>A0A024GNC5</accession>
<proteinExistence type="inferred from homology"/>
<sequence>MLSDYATGFITILTVVAVYWLRRKSSRVELFNRTAPNERVIVITGAANGLGQCLARKLCDQLDGITLVLIDIDREGLERVEKSLTEGRNVRVCTYQCDIGDESAVAKCMDQIKSGVAPHPISVVINNAGIVTGCKLEDLTTKQIRQTFQVNVFGQFWILQHALPSLKQSKEAMIVTVSSILGFVSSAKLSDYCASKAASIGLHESLRLELQHDGLDYIRTLLVCPIAVNTGMFAGAFEGDSLKKKISQFLTPMLDKEEVASNIFNAMTRGESLLISCASGWRGMLYPWLFFLIRLFPVSWYDAILNVAGAVDGMDTLRGRTSQ</sequence>
<keyword evidence="4" id="KW-0472">Membrane</keyword>
<evidence type="ECO:0000256" key="4">
    <source>
        <dbReference type="SAM" id="Phobius"/>
    </source>
</evidence>
<dbReference type="PANTHER" id="PTHR24322:SF736">
    <property type="entry name" value="RETINOL DEHYDROGENASE 10"/>
    <property type="match status" value="1"/>
</dbReference>
<evidence type="ECO:0000256" key="2">
    <source>
        <dbReference type="ARBA" id="ARBA00023002"/>
    </source>
</evidence>
<dbReference type="GO" id="GO:0016616">
    <property type="term" value="F:oxidoreductase activity, acting on the CH-OH group of donors, NAD or NADP as acceptor"/>
    <property type="evidence" value="ECO:0007669"/>
    <property type="project" value="TreeGrafter"/>
</dbReference>
<gene>
    <name evidence="6" type="ORF">BN9_088650</name>
</gene>
<dbReference type="Pfam" id="PF00106">
    <property type="entry name" value="adh_short"/>
    <property type="match status" value="1"/>
</dbReference>
<feature type="transmembrane region" description="Helical" evidence="4">
    <location>
        <begin position="6"/>
        <end position="22"/>
    </location>
</feature>
<name>A0A024GNC5_9STRA</name>
<dbReference type="PRINTS" id="PR00081">
    <property type="entry name" value="GDHRDH"/>
</dbReference>
<dbReference type="EMBL" id="CAIX01000189">
    <property type="protein sequence ID" value="CCI47846.1"/>
    <property type="molecule type" value="Genomic_DNA"/>
</dbReference>
<dbReference type="InterPro" id="IPR020904">
    <property type="entry name" value="Sc_DH/Rdtase_CS"/>
</dbReference>
<protein>
    <recommendedName>
        <fullName evidence="5">Ketoreductase domain-containing protein</fullName>
    </recommendedName>
</protein>
<comment type="similarity">
    <text evidence="1 3">Belongs to the short-chain dehydrogenases/reductases (SDR) family.</text>
</comment>
<dbReference type="STRING" id="65357.A0A024GNC5"/>
<dbReference type="SUPFAM" id="SSF51735">
    <property type="entry name" value="NAD(P)-binding Rossmann-fold domains"/>
    <property type="match status" value="1"/>
</dbReference>
<evidence type="ECO:0000256" key="3">
    <source>
        <dbReference type="RuleBase" id="RU000363"/>
    </source>
</evidence>
<organism evidence="6 7">
    <name type="scientific">Albugo candida</name>
    <dbReference type="NCBI Taxonomy" id="65357"/>
    <lineage>
        <taxon>Eukaryota</taxon>
        <taxon>Sar</taxon>
        <taxon>Stramenopiles</taxon>
        <taxon>Oomycota</taxon>
        <taxon>Peronosporomycetes</taxon>
        <taxon>Albuginales</taxon>
        <taxon>Albuginaceae</taxon>
        <taxon>Albugo</taxon>
    </lineage>
</organism>
<dbReference type="InterPro" id="IPR057326">
    <property type="entry name" value="KR_dom"/>
</dbReference>
<dbReference type="AlphaFoldDB" id="A0A024GNC5"/>
<dbReference type="OrthoDB" id="10253736at2759"/>
<evidence type="ECO:0000313" key="6">
    <source>
        <dbReference type="EMBL" id="CCI47846.1"/>
    </source>
</evidence>